<dbReference type="InterPro" id="IPR036736">
    <property type="entry name" value="ACP-like_sf"/>
</dbReference>
<dbReference type="Pfam" id="PF00501">
    <property type="entry name" value="AMP-binding"/>
    <property type="match status" value="1"/>
</dbReference>
<dbReference type="PANTHER" id="PTHR45527">
    <property type="entry name" value="NONRIBOSOMAL PEPTIDE SYNTHETASE"/>
    <property type="match status" value="1"/>
</dbReference>
<dbReference type="STRING" id="2017.SAMN05444320_10599"/>
<name>A0A1M5ERA8_STRHI</name>
<dbReference type="InterPro" id="IPR020845">
    <property type="entry name" value="AMP-binding_CS"/>
</dbReference>
<protein>
    <submittedName>
        <fullName evidence="5">Amino acid adenylation domain-containing protein</fullName>
    </submittedName>
</protein>
<feature type="region of interest" description="Disordered" evidence="3">
    <location>
        <begin position="601"/>
        <end position="636"/>
    </location>
</feature>
<dbReference type="InterPro" id="IPR009081">
    <property type="entry name" value="PP-bd_ACP"/>
</dbReference>
<dbReference type="Gene3D" id="3.40.50.12780">
    <property type="entry name" value="N-terminal domain of ligase-like"/>
    <property type="match status" value="1"/>
</dbReference>
<dbReference type="PROSITE" id="PS50075">
    <property type="entry name" value="CARRIER"/>
    <property type="match status" value="1"/>
</dbReference>
<dbReference type="GO" id="GO:0031177">
    <property type="term" value="F:phosphopantetheine binding"/>
    <property type="evidence" value="ECO:0007669"/>
    <property type="project" value="TreeGrafter"/>
</dbReference>
<dbReference type="FunFam" id="3.30.300.30:FF:000010">
    <property type="entry name" value="Enterobactin synthetase component F"/>
    <property type="match status" value="1"/>
</dbReference>
<dbReference type="InterPro" id="IPR042099">
    <property type="entry name" value="ANL_N_sf"/>
</dbReference>
<dbReference type="SUPFAM" id="SSF56801">
    <property type="entry name" value="Acetyl-CoA synthetase-like"/>
    <property type="match status" value="1"/>
</dbReference>
<keyword evidence="2" id="KW-0597">Phosphoprotein</keyword>
<dbReference type="CDD" id="cd05930">
    <property type="entry name" value="A_NRPS"/>
    <property type="match status" value="1"/>
</dbReference>
<dbReference type="FunFam" id="2.30.38.10:FF:000001">
    <property type="entry name" value="Non-ribosomal peptide synthetase PvdI"/>
    <property type="match status" value="1"/>
</dbReference>
<dbReference type="NCBIfam" id="TIGR01733">
    <property type="entry name" value="AA-adenyl-dom"/>
    <property type="match status" value="1"/>
</dbReference>
<dbReference type="GO" id="GO:0005737">
    <property type="term" value="C:cytoplasm"/>
    <property type="evidence" value="ECO:0007669"/>
    <property type="project" value="TreeGrafter"/>
</dbReference>
<dbReference type="AlphaFoldDB" id="A0A1M5ERA8"/>
<dbReference type="EMBL" id="FQVN01000005">
    <property type="protein sequence ID" value="SHF81759.1"/>
    <property type="molecule type" value="Genomic_DNA"/>
</dbReference>
<dbReference type="InterPro" id="IPR029058">
    <property type="entry name" value="AB_hydrolase_fold"/>
</dbReference>
<accession>A0A1M5ERA8</accession>
<feature type="domain" description="Carrier" evidence="4">
    <location>
        <begin position="529"/>
        <end position="604"/>
    </location>
</feature>
<keyword evidence="6" id="KW-1185">Reference proteome</keyword>
<dbReference type="Pfam" id="PF00550">
    <property type="entry name" value="PP-binding"/>
    <property type="match status" value="1"/>
</dbReference>
<dbReference type="SUPFAM" id="SSF47336">
    <property type="entry name" value="ACP-like"/>
    <property type="match status" value="1"/>
</dbReference>
<dbReference type="Gene3D" id="3.30.300.30">
    <property type="match status" value="1"/>
</dbReference>
<evidence type="ECO:0000256" key="2">
    <source>
        <dbReference type="ARBA" id="ARBA00022553"/>
    </source>
</evidence>
<organism evidence="5 6">
    <name type="scientific">Streptoalloteichus hindustanus</name>
    <dbReference type="NCBI Taxonomy" id="2017"/>
    <lineage>
        <taxon>Bacteria</taxon>
        <taxon>Bacillati</taxon>
        <taxon>Actinomycetota</taxon>
        <taxon>Actinomycetes</taxon>
        <taxon>Pseudonocardiales</taxon>
        <taxon>Pseudonocardiaceae</taxon>
        <taxon>Streptoalloteichus</taxon>
    </lineage>
</organism>
<evidence type="ECO:0000313" key="6">
    <source>
        <dbReference type="Proteomes" id="UP000184501"/>
    </source>
</evidence>
<dbReference type="InterPro" id="IPR010071">
    <property type="entry name" value="AA_adenyl_dom"/>
</dbReference>
<dbReference type="Proteomes" id="UP000184501">
    <property type="component" value="Unassembled WGS sequence"/>
</dbReference>
<dbReference type="RefSeq" id="WP_073484112.1">
    <property type="nucleotide sequence ID" value="NZ_FQVN01000005.1"/>
</dbReference>
<keyword evidence="1" id="KW-0596">Phosphopantetheine</keyword>
<dbReference type="Gene3D" id="3.40.50.1820">
    <property type="entry name" value="alpha/beta hydrolase"/>
    <property type="match status" value="1"/>
</dbReference>
<evidence type="ECO:0000256" key="3">
    <source>
        <dbReference type="SAM" id="MobiDB-lite"/>
    </source>
</evidence>
<reference evidence="5 6" key="1">
    <citation type="submission" date="2016-11" db="EMBL/GenBank/DDBJ databases">
        <authorList>
            <person name="Jaros S."/>
            <person name="Januszkiewicz K."/>
            <person name="Wedrychowicz H."/>
        </authorList>
    </citation>
    <scope>NUCLEOTIDE SEQUENCE [LARGE SCALE GENOMIC DNA]</scope>
    <source>
        <strain evidence="5 6">DSM 44523</strain>
    </source>
</reference>
<evidence type="ECO:0000256" key="1">
    <source>
        <dbReference type="ARBA" id="ARBA00022450"/>
    </source>
</evidence>
<dbReference type="PANTHER" id="PTHR45527:SF1">
    <property type="entry name" value="FATTY ACID SYNTHASE"/>
    <property type="match status" value="1"/>
</dbReference>
<dbReference type="InterPro" id="IPR000873">
    <property type="entry name" value="AMP-dep_synth/lig_dom"/>
</dbReference>
<gene>
    <name evidence="5" type="ORF">SAMN05444320_10599</name>
</gene>
<dbReference type="InterPro" id="IPR025110">
    <property type="entry name" value="AMP-bd_C"/>
</dbReference>
<dbReference type="Pfam" id="PF13193">
    <property type="entry name" value="AMP-binding_C"/>
    <property type="match status" value="1"/>
</dbReference>
<feature type="compositionally biased region" description="Basic residues" evidence="3">
    <location>
        <begin position="621"/>
        <end position="636"/>
    </location>
</feature>
<dbReference type="GO" id="GO:0043041">
    <property type="term" value="P:amino acid activation for nonribosomal peptide biosynthetic process"/>
    <property type="evidence" value="ECO:0007669"/>
    <property type="project" value="TreeGrafter"/>
</dbReference>
<dbReference type="InterPro" id="IPR045851">
    <property type="entry name" value="AMP-bd_C_sf"/>
</dbReference>
<feature type="region of interest" description="Disordered" evidence="3">
    <location>
        <begin position="508"/>
        <end position="530"/>
    </location>
</feature>
<dbReference type="GO" id="GO:0044550">
    <property type="term" value="P:secondary metabolite biosynthetic process"/>
    <property type="evidence" value="ECO:0007669"/>
    <property type="project" value="TreeGrafter"/>
</dbReference>
<sequence>MGAVAASGAPLVGGAHELFERWAALDPDRPALVASGREISYGDLNTRADRLAARLRACGVGPEVVVALLVERSVSLFVAVLAVWKARGAYVPLAAAQPPSRISLVLADTAASVVVADRDPRGLFSLSGKHIVRIDQDLGLALGGDSTGSADLSDSADGTDGSAATRTDARNLAYVLHTSGSTGTPKGVLVEHGGVVNLADGLRRRFGDLHEARVLQFAPPTFDAWVWELAMSLLNGGALCLPPAGATLSGDDLARVLRDHRATHFSASPSLLVSLPVGDPPPVSTLVAGGEALPEFLARRWAGRVRMFNAYGPTEATVSATAGRCGDRPGKPALGAVLPGVDLYVLDPAGRPAAVGELGELYVGGAGVARGYLNRPDLTALRFLPDPFAGRPGARMYRTGDLGRRRPDGEVEFVGRVDHQIKLRGFRIEPGEVEEALRAHPRVTGAVVTTAEGDGGHRRLVAYLEVSDGPPVPVPDLRAFLGARLPDYLVPSVFVALDRLPLTPHGKVDRAALPAPTGNRPPLGHDYVPPRGGTERELARLWARLLGLDRVGATDDFLALGGTSLDLVRLREAVTERWAVRLSTVDLVRAHNVRLLAARLDDPDGAGRQPTGSDPPSVRDHRSRTSQRLRARRGKG</sequence>
<dbReference type="OrthoDB" id="3243414at2"/>
<proteinExistence type="predicted"/>
<evidence type="ECO:0000313" key="5">
    <source>
        <dbReference type="EMBL" id="SHF81759.1"/>
    </source>
</evidence>
<dbReference type="PROSITE" id="PS00455">
    <property type="entry name" value="AMP_BINDING"/>
    <property type="match status" value="1"/>
</dbReference>
<evidence type="ECO:0000259" key="4">
    <source>
        <dbReference type="PROSITE" id="PS50075"/>
    </source>
</evidence>